<keyword evidence="3" id="KW-0862">Zinc</keyword>
<dbReference type="PROSITE" id="PS00463">
    <property type="entry name" value="ZN2_CY6_FUNGAL_1"/>
    <property type="match status" value="1"/>
</dbReference>
<dbReference type="AlphaFoldDB" id="E4UUM6"/>
<evidence type="ECO:0000256" key="1">
    <source>
        <dbReference type="ARBA" id="ARBA00004123"/>
    </source>
</evidence>
<gene>
    <name evidence="10" type="ORF">MGYG_03994</name>
</gene>
<feature type="region of interest" description="Disordered" evidence="8">
    <location>
        <begin position="595"/>
        <end position="639"/>
    </location>
</feature>
<dbReference type="GO" id="GO:0005634">
    <property type="term" value="C:nucleus"/>
    <property type="evidence" value="ECO:0007669"/>
    <property type="project" value="UniProtKB-SubCell"/>
</dbReference>
<accession>E4UUM6</accession>
<reference evidence="11" key="1">
    <citation type="journal article" date="2012" name="MBio">
        <title>Comparative genome analysis of Trichophyton rubrum and related dermatophytes reveals candidate genes involved in infection.</title>
        <authorList>
            <person name="Martinez D.A."/>
            <person name="Oliver B.G."/>
            <person name="Graeser Y."/>
            <person name="Goldberg J.M."/>
            <person name="Li W."/>
            <person name="Martinez-Rossi N.M."/>
            <person name="Monod M."/>
            <person name="Shelest E."/>
            <person name="Barton R.C."/>
            <person name="Birch E."/>
            <person name="Brakhage A.A."/>
            <person name="Chen Z."/>
            <person name="Gurr S.J."/>
            <person name="Heiman D."/>
            <person name="Heitman J."/>
            <person name="Kosti I."/>
            <person name="Rossi A."/>
            <person name="Saif S."/>
            <person name="Samalova M."/>
            <person name="Saunders C.W."/>
            <person name="Shea T."/>
            <person name="Summerbell R.C."/>
            <person name="Xu J."/>
            <person name="Young S."/>
            <person name="Zeng Q."/>
            <person name="Birren B.W."/>
            <person name="Cuomo C.A."/>
            <person name="White T.C."/>
        </authorList>
    </citation>
    <scope>NUCLEOTIDE SEQUENCE [LARGE SCALE GENOMIC DNA]</scope>
    <source>
        <strain evidence="11">ATCC MYA-4604 / CBS 118893</strain>
    </source>
</reference>
<dbReference type="GO" id="GO:0008270">
    <property type="term" value="F:zinc ion binding"/>
    <property type="evidence" value="ECO:0007669"/>
    <property type="project" value="InterPro"/>
</dbReference>
<dbReference type="InterPro" id="IPR001138">
    <property type="entry name" value="Zn2Cys6_DnaBD"/>
</dbReference>
<dbReference type="InterPro" id="IPR036864">
    <property type="entry name" value="Zn2-C6_fun-type_DNA-bd_sf"/>
</dbReference>
<feature type="region of interest" description="Disordered" evidence="8">
    <location>
        <begin position="74"/>
        <end position="118"/>
    </location>
</feature>
<comment type="subcellular location">
    <subcellularLocation>
        <location evidence="1">Nucleus</location>
    </subcellularLocation>
</comment>
<feature type="compositionally biased region" description="Polar residues" evidence="8">
    <location>
        <begin position="595"/>
        <end position="605"/>
    </location>
</feature>
<dbReference type="Pfam" id="PF00172">
    <property type="entry name" value="Zn_clus"/>
    <property type="match status" value="1"/>
</dbReference>
<dbReference type="InterPro" id="IPR007219">
    <property type="entry name" value="XnlR_reg_dom"/>
</dbReference>
<dbReference type="PROSITE" id="PS50048">
    <property type="entry name" value="ZN2_CY6_FUNGAL_2"/>
    <property type="match status" value="1"/>
</dbReference>
<dbReference type="CDD" id="cd12148">
    <property type="entry name" value="fungal_TF_MHR"/>
    <property type="match status" value="1"/>
</dbReference>
<feature type="region of interest" description="Disordered" evidence="8">
    <location>
        <begin position="28"/>
        <end position="49"/>
    </location>
</feature>
<dbReference type="OMA" id="CIMACAA"/>
<protein>
    <recommendedName>
        <fullName evidence="9">Zn(2)-C6 fungal-type domain-containing protein</fullName>
    </recommendedName>
</protein>
<feature type="compositionally biased region" description="Pro residues" evidence="8">
    <location>
        <begin position="78"/>
        <end position="93"/>
    </location>
</feature>
<evidence type="ECO:0000313" key="11">
    <source>
        <dbReference type="Proteomes" id="UP000002669"/>
    </source>
</evidence>
<dbReference type="HOGENOM" id="CLU_019850_1_0_1"/>
<evidence type="ECO:0000256" key="8">
    <source>
        <dbReference type="SAM" id="MobiDB-lite"/>
    </source>
</evidence>
<evidence type="ECO:0000256" key="3">
    <source>
        <dbReference type="ARBA" id="ARBA00022833"/>
    </source>
</evidence>
<dbReference type="PANTHER" id="PTHR31313:SF81">
    <property type="entry name" value="TY1 ENHANCER ACTIVATOR"/>
    <property type="match status" value="1"/>
</dbReference>
<dbReference type="VEuPathDB" id="FungiDB:MGYG_03994"/>
<dbReference type="InterPro" id="IPR051615">
    <property type="entry name" value="Transcr_Regulatory_Elem"/>
</dbReference>
<keyword evidence="7" id="KW-0539">Nucleus</keyword>
<dbReference type="Pfam" id="PF04082">
    <property type="entry name" value="Fungal_trans"/>
    <property type="match status" value="2"/>
</dbReference>
<organism evidence="11">
    <name type="scientific">Arthroderma gypseum (strain ATCC MYA-4604 / CBS 118893)</name>
    <name type="common">Microsporum gypseum</name>
    <dbReference type="NCBI Taxonomy" id="535722"/>
    <lineage>
        <taxon>Eukaryota</taxon>
        <taxon>Fungi</taxon>
        <taxon>Dikarya</taxon>
        <taxon>Ascomycota</taxon>
        <taxon>Pezizomycotina</taxon>
        <taxon>Eurotiomycetes</taxon>
        <taxon>Eurotiomycetidae</taxon>
        <taxon>Onygenales</taxon>
        <taxon>Arthrodermataceae</taxon>
        <taxon>Nannizzia</taxon>
    </lineage>
</organism>
<dbReference type="Proteomes" id="UP000002669">
    <property type="component" value="Unassembled WGS sequence"/>
</dbReference>
<dbReference type="STRING" id="535722.E4UUM6"/>
<keyword evidence="5" id="KW-0238">DNA-binding</keyword>
<evidence type="ECO:0000259" key="9">
    <source>
        <dbReference type="PROSITE" id="PS50048"/>
    </source>
</evidence>
<dbReference type="InParanoid" id="E4UUM6"/>
<dbReference type="PANTHER" id="PTHR31313">
    <property type="entry name" value="TY1 ENHANCER ACTIVATOR"/>
    <property type="match status" value="1"/>
</dbReference>
<keyword evidence="11" id="KW-1185">Reference proteome</keyword>
<dbReference type="OrthoDB" id="2154091at2759"/>
<evidence type="ECO:0000256" key="4">
    <source>
        <dbReference type="ARBA" id="ARBA00023015"/>
    </source>
</evidence>
<keyword evidence="4" id="KW-0805">Transcription regulation</keyword>
<evidence type="ECO:0000256" key="5">
    <source>
        <dbReference type="ARBA" id="ARBA00023125"/>
    </source>
</evidence>
<dbReference type="EMBL" id="DS989824">
    <property type="protein sequence ID" value="EFR00993.1"/>
    <property type="molecule type" value="Genomic_DNA"/>
</dbReference>
<dbReference type="GO" id="GO:0003677">
    <property type="term" value="F:DNA binding"/>
    <property type="evidence" value="ECO:0007669"/>
    <property type="project" value="UniProtKB-KW"/>
</dbReference>
<dbReference type="eggNOG" id="ENOG502QU3W">
    <property type="taxonomic scope" value="Eukaryota"/>
</dbReference>
<sequence>MDPRNVPIPSFPTPVMDGDDVLYALQRRQQAWGSPRGGDAPPSFTQLHQPPLQLQPEEQFSRFSAARQQFSLSSIHPPIQPTPVLEPPTPPRPQAVAQVPLPPKRSPIAHGRRESTKSTGSNYTLACLNCRSKKIKCLLEEGGCKKCKKLGIPCPGPEVDERKRPSSKRHIRELHQRIHDLEVALKQSEALRKAQAQNFHTIRGIAQFSPPESPVSLLRQKVPDNIIARLCDGRYQLNYDSNGQLRYFGPTSSLHLTDTVATSIVRSWGEYQVSPKIEVCEIDAETQDYLLNLYWKFQHTELQILHKDAFLHDMATGQTKFYSKALLYCIMSCAARISHRPEIRAMVLTPGLSATDELPPLFAAASKLVDEELKNPQITTIQCLLLLSVIYCAFSQDTKGWVLTDKFSPTDIEARSITFWGCVIFDRLWSLYLGRQYCLRLDGEVTVPRPAATAAVSGMIATWEARNQNKCTMSRVNELGERLKTWYSGLDPSLQYQSNSPPSVSVMHGISLHIISTVSTTLIADITERRHADVSREFHCLIICVRTLLELEQTYLVALQVRKVIEVVIRICNLETHELQVASLLPEGFHIGASFTPTSSAGRTESSQDEDTRGTEQDSDSSIILQRFRGDAPPPPITDAIQMPEPPYMGMAYNPFPLLEGMQVHPHPATMAGDIHVTYPCTQ</sequence>
<dbReference type="GeneID" id="10029107"/>
<evidence type="ECO:0000256" key="7">
    <source>
        <dbReference type="ARBA" id="ARBA00023242"/>
    </source>
</evidence>
<proteinExistence type="predicted"/>
<name>E4UUM6_ARTGP</name>
<keyword evidence="6" id="KW-0804">Transcription</keyword>
<dbReference type="Gene3D" id="4.10.240.10">
    <property type="entry name" value="Zn(2)-C6 fungal-type DNA-binding domain"/>
    <property type="match status" value="1"/>
</dbReference>
<dbReference type="GO" id="GO:0006351">
    <property type="term" value="P:DNA-templated transcription"/>
    <property type="evidence" value="ECO:0007669"/>
    <property type="project" value="InterPro"/>
</dbReference>
<evidence type="ECO:0000256" key="2">
    <source>
        <dbReference type="ARBA" id="ARBA00022723"/>
    </source>
</evidence>
<evidence type="ECO:0000313" key="10">
    <source>
        <dbReference type="EMBL" id="EFR00993.1"/>
    </source>
</evidence>
<evidence type="ECO:0000256" key="6">
    <source>
        <dbReference type="ARBA" id="ARBA00023163"/>
    </source>
</evidence>
<dbReference type="SMART" id="SM00066">
    <property type="entry name" value="GAL4"/>
    <property type="match status" value="1"/>
</dbReference>
<dbReference type="GO" id="GO:0000981">
    <property type="term" value="F:DNA-binding transcription factor activity, RNA polymerase II-specific"/>
    <property type="evidence" value="ECO:0007669"/>
    <property type="project" value="InterPro"/>
</dbReference>
<dbReference type="SUPFAM" id="SSF57701">
    <property type="entry name" value="Zn2/Cys6 DNA-binding domain"/>
    <property type="match status" value="1"/>
</dbReference>
<dbReference type="CDD" id="cd00067">
    <property type="entry name" value="GAL4"/>
    <property type="match status" value="1"/>
</dbReference>
<dbReference type="RefSeq" id="XP_003173823.1">
    <property type="nucleotide sequence ID" value="XM_003173775.1"/>
</dbReference>
<feature type="domain" description="Zn(2)-C6 fungal-type" evidence="9">
    <location>
        <begin position="126"/>
        <end position="154"/>
    </location>
</feature>
<keyword evidence="2" id="KW-0479">Metal-binding</keyword>